<keyword evidence="8" id="KW-1185">Reference proteome</keyword>
<dbReference type="Pfam" id="PF02714">
    <property type="entry name" value="RSN1_7TM"/>
    <property type="match status" value="1"/>
</dbReference>
<dbReference type="AlphaFoldDB" id="A0A9P1G1F6"/>
<dbReference type="EMBL" id="CAMXCT010001891">
    <property type="protein sequence ID" value="CAI3993952.1"/>
    <property type="molecule type" value="Genomic_DNA"/>
</dbReference>
<feature type="transmembrane region" description="Helical" evidence="2">
    <location>
        <begin position="12"/>
        <end position="31"/>
    </location>
</feature>
<evidence type="ECO:0000256" key="2">
    <source>
        <dbReference type="SAM" id="Phobius"/>
    </source>
</evidence>
<proteinExistence type="predicted"/>
<feature type="region of interest" description="Disordered" evidence="1">
    <location>
        <begin position="588"/>
        <end position="613"/>
    </location>
</feature>
<protein>
    <submittedName>
        <fullName evidence="7">Membrane protein C24H6.13</fullName>
    </submittedName>
</protein>
<evidence type="ECO:0000256" key="1">
    <source>
        <dbReference type="SAM" id="MobiDB-lite"/>
    </source>
</evidence>
<organism evidence="5">
    <name type="scientific">Cladocopium goreaui</name>
    <dbReference type="NCBI Taxonomy" id="2562237"/>
    <lineage>
        <taxon>Eukaryota</taxon>
        <taxon>Sar</taxon>
        <taxon>Alveolata</taxon>
        <taxon>Dinophyceae</taxon>
        <taxon>Suessiales</taxon>
        <taxon>Symbiodiniaceae</taxon>
        <taxon>Cladocopium</taxon>
    </lineage>
</organism>
<gene>
    <name evidence="5" type="ORF">C1SCF055_LOCUS20644</name>
</gene>
<evidence type="ECO:0000313" key="6">
    <source>
        <dbReference type="EMBL" id="CAL1147327.1"/>
    </source>
</evidence>
<dbReference type="InterPro" id="IPR027815">
    <property type="entry name" value="CSC1/OSCA1-like_cyt"/>
</dbReference>
<dbReference type="Proteomes" id="UP001152797">
    <property type="component" value="Unassembled WGS sequence"/>
</dbReference>
<evidence type="ECO:0000313" key="5">
    <source>
        <dbReference type="EMBL" id="CAI3993952.1"/>
    </source>
</evidence>
<feature type="transmembrane region" description="Helical" evidence="2">
    <location>
        <begin position="63"/>
        <end position="86"/>
    </location>
</feature>
<feature type="transmembrane region" description="Helical" evidence="2">
    <location>
        <begin position="399"/>
        <end position="420"/>
    </location>
</feature>
<feature type="transmembrane region" description="Helical" evidence="2">
    <location>
        <begin position="355"/>
        <end position="379"/>
    </location>
</feature>
<dbReference type="EMBL" id="CAMXCT030001891">
    <property type="protein sequence ID" value="CAL4781264.1"/>
    <property type="molecule type" value="Genomic_DNA"/>
</dbReference>
<feature type="transmembrane region" description="Helical" evidence="2">
    <location>
        <begin position="517"/>
        <end position="536"/>
    </location>
</feature>
<dbReference type="GO" id="GO:0005886">
    <property type="term" value="C:plasma membrane"/>
    <property type="evidence" value="ECO:0007669"/>
    <property type="project" value="TreeGrafter"/>
</dbReference>
<feature type="transmembrane region" description="Helical" evidence="2">
    <location>
        <begin position="324"/>
        <end position="343"/>
    </location>
</feature>
<evidence type="ECO:0000259" key="4">
    <source>
        <dbReference type="Pfam" id="PF14703"/>
    </source>
</evidence>
<feature type="transmembrane region" description="Helical" evidence="2">
    <location>
        <begin position="272"/>
        <end position="294"/>
    </location>
</feature>
<keyword evidence="2" id="KW-0812">Transmembrane</keyword>
<dbReference type="GO" id="GO:0005227">
    <property type="term" value="F:calcium-activated cation channel activity"/>
    <property type="evidence" value="ECO:0007669"/>
    <property type="project" value="InterPro"/>
</dbReference>
<reference evidence="5" key="1">
    <citation type="submission" date="2022-10" db="EMBL/GenBank/DDBJ databases">
        <authorList>
            <person name="Chen Y."/>
            <person name="Dougan E. K."/>
            <person name="Chan C."/>
            <person name="Rhodes N."/>
            <person name="Thang M."/>
        </authorList>
    </citation>
    <scope>NUCLEOTIDE SEQUENCE</scope>
</reference>
<evidence type="ECO:0000313" key="7">
    <source>
        <dbReference type="EMBL" id="CAL4781264.1"/>
    </source>
</evidence>
<evidence type="ECO:0000313" key="8">
    <source>
        <dbReference type="Proteomes" id="UP001152797"/>
    </source>
</evidence>
<comment type="caution">
    <text evidence="5">The sequence shown here is derived from an EMBL/GenBank/DDBJ whole genome shotgun (WGS) entry which is preliminary data.</text>
</comment>
<dbReference type="EMBL" id="CAMXCT020001891">
    <property type="protein sequence ID" value="CAL1147327.1"/>
    <property type="molecule type" value="Genomic_DNA"/>
</dbReference>
<feature type="domain" description="CSC1/OSCA1-like cytosolic" evidence="4">
    <location>
        <begin position="107"/>
        <end position="259"/>
    </location>
</feature>
<sequence length="613" mass="69352">MFLEFMSLGRHLAMVWSVVIVGVLGPLHYFLHRSTSTDPAQFLSMTSYNGLILAHLPRSQQLLLTWGHVVAVWYLVVSSCWLIYLAQLRFLVHRFNWLKHIPPPRATTLLVENLPKECRSDDALRVYFARLFGPQSIVQAYVVRRTERLRKLFTDVETTASRLHLEEVRQPGRECPCGSEVDKGLLRSTLVDLKAEVSKEQKKVEEAVQQMDLKVCSSAGFVTFTSRRMCMLALSPQYRADASQFTTTMPPDPEDVIYQDLAKDPEVRAGGVLTAGALLLLIFIIWAPMIATFLDKVEPFIVSVQNPQARHLLQGVMRTGVLKMFMSCLPTLFMAIIHNFLTLKAGAWAQLKLQDWFFAFQLVFILLVTTIVGTVLNVLEKLLAHPGEVVYILADALPGFSNFYINYILLSCFLQVFDLLRTMNLAKYLFWRGRNADPDEARDLSEPEDQDSDGMGSRMAKVAIHLVVCTVFASCCPVILLVAWLYFALGRYTYGFLVIFAETKKPDMGGAFWVKSLRHLFLGVLIYILLMVGLLSRTSPDREPMLCAFASILALGFGYLRFSSLSWEALPFEAVAEVDLQHREVSGEYRQPECGRPREGRRESVGKKSDGTH</sequence>
<accession>A0A9P1G1F6</accession>
<dbReference type="InterPro" id="IPR003864">
    <property type="entry name" value="CSC1/OSCA1-like_7TM"/>
</dbReference>
<keyword evidence="2" id="KW-0472">Membrane</keyword>
<evidence type="ECO:0000259" key="3">
    <source>
        <dbReference type="Pfam" id="PF02714"/>
    </source>
</evidence>
<keyword evidence="2" id="KW-1133">Transmembrane helix</keyword>
<reference evidence="6" key="2">
    <citation type="submission" date="2024-04" db="EMBL/GenBank/DDBJ databases">
        <authorList>
            <person name="Chen Y."/>
            <person name="Shah S."/>
            <person name="Dougan E. K."/>
            <person name="Thang M."/>
            <person name="Chan C."/>
        </authorList>
    </citation>
    <scope>NUCLEOTIDE SEQUENCE [LARGE SCALE GENOMIC DNA]</scope>
</reference>
<feature type="domain" description="CSC1/OSCA1-like 7TM region" evidence="3">
    <location>
        <begin position="292"/>
        <end position="535"/>
    </location>
</feature>
<dbReference type="PANTHER" id="PTHR13018">
    <property type="entry name" value="PROBABLE MEMBRANE PROTEIN DUF221-RELATED"/>
    <property type="match status" value="1"/>
</dbReference>
<dbReference type="Pfam" id="PF14703">
    <property type="entry name" value="PHM7_cyt"/>
    <property type="match status" value="1"/>
</dbReference>
<name>A0A9P1G1F6_9DINO</name>
<dbReference type="PANTHER" id="PTHR13018:SF5">
    <property type="entry name" value="RE44586P"/>
    <property type="match status" value="1"/>
</dbReference>
<dbReference type="OrthoDB" id="1689567at2759"/>
<dbReference type="InterPro" id="IPR045122">
    <property type="entry name" value="Csc1-like"/>
</dbReference>
<feature type="transmembrane region" description="Helical" evidence="2">
    <location>
        <begin position="462"/>
        <end position="487"/>
    </location>
</feature>